<evidence type="ECO:0000259" key="5">
    <source>
        <dbReference type="PROSITE" id="PS50056"/>
    </source>
</evidence>
<evidence type="ECO:0000256" key="3">
    <source>
        <dbReference type="SAM" id="MobiDB-lite"/>
    </source>
</evidence>
<dbReference type="RefSeq" id="XP_040718714.1">
    <property type="nucleotide sequence ID" value="XM_040863432.1"/>
</dbReference>
<feature type="region of interest" description="Disordered" evidence="3">
    <location>
        <begin position="349"/>
        <end position="376"/>
    </location>
</feature>
<keyword evidence="7" id="KW-1185">Reference proteome</keyword>
<dbReference type="SUPFAM" id="SSF52799">
    <property type="entry name" value="(Phosphotyrosine protein) phosphatases II"/>
    <property type="match status" value="1"/>
</dbReference>
<dbReference type="EMBL" id="MCFJ01000003">
    <property type="protein sequence ID" value="ORY68427.1"/>
    <property type="molecule type" value="Genomic_DNA"/>
</dbReference>
<dbReference type="PROSITE" id="PS50056">
    <property type="entry name" value="TYR_PHOSPHATASE_2"/>
    <property type="match status" value="1"/>
</dbReference>
<reference evidence="6 7" key="1">
    <citation type="submission" date="2016-07" db="EMBL/GenBank/DDBJ databases">
        <title>Pervasive Adenine N6-methylation of Active Genes in Fungi.</title>
        <authorList>
            <consortium name="DOE Joint Genome Institute"/>
            <person name="Mondo S.J."/>
            <person name="Dannebaum R.O."/>
            <person name="Kuo R.C."/>
            <person name="Labutti K."/>
            <person name="Haridas S."/>
            <person name="Kuo A."/>
            <person name="Salamov A."/>
            <person name="Ahrendt S.R."/>
            <person name="Lipzen A."/>
            <person name="Sullivan W."/>
            <person name="Andreopoulos W.B."/>
            <person name="Clum A."/>
            <person name="Lindquist E."/>
            <person name="Daum C."/>
            <person name="Ramamoorthy G.K."/>
            <person name="Gryganskyi A."/>
            <person name="Culley D."/>
            <person name="Magnuson J.K."/>
            <person name="James T.Y."/>
            <person name="O'Malley M.A."/>
            <person name="Stajich J.E."/>
            <person name="Spatafora J.W."/>
            <person name="Visel A."/>
            <person name="Grigoriev I.V."/>
        </authorList>
    </citation>
    <scope>NUCLEOTIDE SEQUENCE [LARGE SCALE GENOMIC DNA]</scope>
    <source>
        <strain evidence="6 7">CBS 129021</strain>
    </source>
</reference>
<dbReference type="InterPro" id="IPR000073">
    <property type="entry name" value="AB_hydrolase_1"/>
</dbReference>
<keyword evidence="1" id="KW-0378">Hydrolase</keyword>
<dbReference type="InterPro" id="IPR029058">
    <property type="entry name" value="AB_hydrolase_fold"/>
</dbReference>
<dbReference type="STRING" id="1141098.A0A1Y2EAL0"/>
<keyword evidence="2" id="KW-0904">Protein phosphatase</keyword>
<dbReference type="InParanoid" id="A0A1Y2EAL0"/>
<protein>
    <submittedName>
        <fullName evidence="6">Uncharacterized protein</fullName>
    </submittedName>
</protein>
<dbReference type="Gene3D" id="3.90.190.10">
    <property type="entry name" value="Protein tyrosine phosphatase superfamily"/>
    <property type="match status" value="1"/>
</dbReference>
<dbReference type="FunFam" id="3.40.50.1820:FF:000273">
    <property type="entry name" value="Dual specificity phosphatase catalytic domain protein"/>
    <property type="match status" value="1"/>
</dbReference>
<proteinExistence type="predicted"/>
<organism evidence="6 7">
    <name type="scientific">Pseudomassariella vexata</name>
    <dbReference type="NCBI Taxonomy" id="1141098"/>
    <lineage>
        <taxon>Eukaryota</taxon>
        <taxon>Fungi</taxon>
        <taxon>Dikarya</taxon>
        <taxon>Ascomycota</taxon>
        <taxon>Pezizomycotina</taxon>
        <taxon>Sordariomycetes</taxon>
        <taxon>Xylariomycetidae</taxon>
        <taxon>Amphisphaeriales</taxon>
        <taxon>Pseudomassariaceae</taxon>
        <taxon>Pseudomassariella</taxon>
    </lineage>
</organism>
<dbReference type="Proteomes" id="UP000193689">
    <property type="component" value="Unassembled WGS sequence"/>
</dbReference>
<dbReference type="OrthoDB" id="428974at2759"/>
<dbReference type="InterPro" id="IPR000340">
    <property type="entry name" value="Dual-sp_phosphatase_cat-dom"/>
</dbReference>
<comment type="caution">
    <text evidence="6">The sequence shown here is derived from an EMBL/GenBank/DDBJ whole genome shotgun (WGS) entry which is preliminary data.</text>
</comment>
<name>A0A1Y2EAL0_9PEZI</name>
<dbReference type="GO" id="GO:0006370">
    <property type="term" value="P:7-methylguanosine mRNA capping"/>
    <property type="evidence" value="ECO:0007669"/>
    <property type="project" value="TreeGrafter"/>
</dbReference>
<dbReference type="PANTHER" id="PTHR10367:SF25">
    <property type="entry name" value="DUAL SPECIFICITY PHOSPHATASE CATALYTIC DOMAIN PROTEIN (AFU_ORTHOLOGUE AFUA_1G03540)"/>
    <property type="match status" value="1"/>
</dbReference>
<dbReference type="Gene3D" id="3.40.50.1820">
    <property type="entry name" value="alpha/beta hydrolase"/>
    <property type="match status" value="1"/>
</dbReference>
<feature type="domain" description="Tyrosine-protein phosphatase" evidence="4">
    <location>
        <begin position="450"/>
        <end position="615"/>
    </location>
</feature>
<dbReference type="Pfam" id="PF00782">
    <property type="entry name" value="DSPc"/>
    <property type="match status" value="1"/>
</dbReference>
<dbReference type="InterPro" id="IPR029021">
    <property type="entry name" value="Prot-tyrosine_phosphatase-like"/>
</dbReference>
<dbReference type="Pfam" id="PF00561">
    <property type="entry name" value="Abhydrolase_1"/>
    <property type="match status" value="1"/>
</dbReference>
<gene>
    <name evidence="6" type="ORF">BCR38DRAFT_481917</name>
</gene>
<dbReference type="InterPro" id="IPR016130">
    <property type="entry name" value="Tyr_Pase_AS"/>
</dbReference>
<feature type="domain" description="Tyrosine specific protein phosphatases" evidence="5">
    <location>
        <begin position="528"/>
        <end position="598"/>
    </location>
</feature>
<dbReference type="SUPFAM" id="SSF53474">
    <property type="entry name" value="alpha/beta-Hydrolases"/>
    <property type="match status" value="1"/>
</dbReference>
<accession>A0A1Y2EAL0</accession>
<dbReference type="InterPro" id="IPR051029">
    <property type="entry name" value="mRNA_Capping_Enz/RNA_Phosphat"/>
</dbReference>
<evidence type="ECO:0000256" key="1">
    <source>
        <dbReference type="ARBA" id="ARBA00022801"/>
    </source>
</evidence>
<dbReference type="CDD" id="cd14502">
    <property type="entry name" value="RNA_5'-triphosphatase"/>
    <property type="match status" value="1"/>
</dbReference>
<dbReference type="AlphaFoldDB" id="A0A1Y2EAL0"/>
<dbReference type="InterPro" id="IPR020422">
    <property type="entry name" value="TYR_PHOSPHATASE_DUAL_dom"/>
</dbReference>
<dbReference type="GeneID" id="63779644"/>
<dbReference type="InterPro" id="IPR000387">
    <property type="entry name" value="Tyr_Pase_dom"/>
</dbReference>
<sequence>MAGPHEAHDAAATDPTLLKDNSELKSYLVGGFDYRIRVFYRRHPKADELPTDPAPLPLLVFIHGLGGSVAQFHPLLCSLSNNGSCLAIDLPGCGRSDFAPTLWDAYTTDALVKLLEHVIEDYRDKENRQGVVLIAHSMGTALAARLANKRGPHTTPIASNVLGIVGICPMSGPLSEKQVTIYRRLLWVPSCLFNLWRWWDQRGGPESASVRRFLGPEADPLSRELQNRYNKQSRTPVFRRMAWGSLPVYIKAKPTGGLFGEATWAGLDIPVFLVGGEKDTILPPQEVDKIAKLLESDDASPDTNGTSSTRTIVDSAMPVVTSVDPRDHLPKSIDTISDKDFVRKNQLKSVEENYEDPSTPRDTLTPHEALPIVPPQPLHPRKMLRTLIMPAPANHALLFVPKTVRVLSGLMCDFLSQHITGRFELGWQLQHLSREGKWDVKNLGKWKKVQPVSEPIEGIFRAMKTLREVDEEHSPKELSLRWGSVIKDVLDISHDNPVYDPQRLENNGIKYHKYPTVSKLVPADEEVETFIKIIDLIREDQTTRAKENDWQEYYIGVHCHYGFNRTGYFIVCYLVERCGLTVEKAIDVFAKARPNGIRHAHFLDKLFQRYSGLKE</sequence>
<dbReference type="GO" id="GO:0004721">
    <property type="term" value="F:phosphoprotein phosphatase activity"/>
    <property type="evidence" value="ECO:0007669"/>
    <property type="project" value="UniProtKB-KW"/>
</dbReference>
<evidence type="ECO:0000313" key="6">
    <source>
        <dbReference type="EMBL" id="ORY68427.1"/>
    </source>
</evidence>
<dbReference type="FunFam" id="3.90.190.10:FF:000090">
    <property type="entry name" value="Dual specificity phosphatase catalytic domain protein"/>
    <property type="match status" value="1"/>
</dbReference>
<dbReference type="PROSITE" id="PS50054">
    <property type="entry name" value="TYR_PHOSPHATASE_DUAL"/>
    <property type="match status" value="1"/>
</dbReference>
<dbReference type="PANTHER" id="PTHR10367">
    <property type="entry name" value="MRNA-CAPPING ENZYME"/>
    <property type="match status" value="1"/>
</dbReference>
<evidence type="ECO:0000259" key="4">
    <source>
        <dbReference type="PROSITE" id="PS50054"/>
    </source>
</evidence>
<evidence type="ECO:0000256" key="2">
    <source>
        <dbReference type="ARBA" id="ARBA00022912"/>
    </source>
</evidence>
<dbReference type="PROSITE" id="PS00383">
    <property type="entry name" value="TYR_PHOSPHATASE_1"/>
    <property type="match status" value="1"/>
</dbReference>
<evidence type="ECO:0000313" key="7">
    <source>
        <dbReference type="Proteomes" id="UP000193689"/>
    </source>
</evidence>
<dbReference type="GO" id="GO:0004484">
    <property type="term" value="F:mRNA guanylyltransferase activity"/>
    <property type="evidence" value="ECO:0007669"/>
    <property type="project" value="TreeGrafter"/>
</dbReference>